<dbReference type="KEGG" id="bgoe:IFJ75_01235"/>
<dbReference type="Proteomes" id="UP000663918">
    <property type="component" value="Chromosome"/>
</dbReference>
<evidence type="ECO:0000313" key="3">
    <source>
        <dbReference type="Proteomes" id="UP000663918"/>
    </source>
</evidence>
<proteinExistence type="predicted"/>
<dbReference type="AlphaFoldDB" id="A0A975C0N8"/>
<name>A0A975C0N8_9CAUL</name>
<feature type="signal peptide" evidence="1">
    <location>
        <begin position="1"/>
        <end position="23"/>
    </location>
</feature>
<dbReference type="PROSITE" id="PS51257">
    <property type="entry name" value="PROKAR_LIPOPROTEIN"/>
    <property type="match status" value="1"/>
</dbReference>
<evidence type="ECO:0000256" key="1">
    <source>
        <dbReference type="SAM" id="SignalP"/>
    </source>
</evidence>
<accession>A0A975C0N8</accession>
<gene>
    <name evidence="2" type="ORF">IFJ75_01235</name>
</gene>
<sequence length="183" mass="19588">MTSKFTVATATLLLAACAGTASAETICRAATHSRFGETRAYFQNVLGACRPDGYCSAVVALPDRTGQGVYAQQLRIALARPGEPYQVEFVAVTPMSAGDGQPMSVTLGRQTTDLSTLARPTSSINEFRVSDHDAVDKLVAGFRQARSARWTYQSETGPASATFSLSGMTAALTWIDCMGRRRH</sequence>
<reference evidence="2" key="1">
    <citation type="submission" date="2020-09" db="EMBL/GenBank/DDBJ databases">
        <title>Brevundimonas sp. LVF2 isolated from a puddle in Goettingen, Germany.</title>
        <authorList>
            <person name="Friedrich I."/>
            <person name="Klassen A."/>
            <person name="Hannes N."/>
            <person name="Schneider D."/>
            <person name="Hertel R."/>
            <person name="Daniel R."/>
        </authorList>
    </citation>
    <scope>NUCLEOTIDE SEQUENCE</scope>
    <source>
        <strain evidence="2">LVF2</strain>
    </source>
</reference>
<dbReference type="EMBL" id="CP062222">
    <property type="protein sequence ID" value="QTC91591.1"/>
    <property type="molecule type" value="Genomic_DNA"/>
</dbReference>
<keyword evidence="1" id="KW-0732">Signal</keyword>
<organism evidence="2 3">
    <name type="scientific">Brevundimonas goettingensis</name>
    <dbReference type="NCBI Taxonomy" id="2774190"/>
    <lineage>
        <taxon>Bacteria</taxon>
        <taxon>Pseudomonadati</taxon>
        <taxon>Pseudomonadota</taxon>
        <taxon>Alphaproteobacteria</taxon>
        <taxon>Caulobacterales</taxon>
        <taxon>Caulobacteraceae</taxon>
        <taxon>Brevundimonas</taxon>
    </lineage>
</organism>
<feature type="chain" id="PRO_5037033690" evidence="1">
    <location>
        <begin position="24"/>
        <end position="183"/>
    </location>
</feature>
<dbReference type="RefSeq" id="WP_207870769.1">
    <property type="nucleotide sequence ID" value="NZ_CP062222.1"/>
</dbReference>
<protein>
    <submittedName>
        <fullName evidence="2">Uncharacterized protein</fullName>
    </submittedName>
</protein>
<evidence type="ECO:0000313" key="2">
    <source>
        <dbReference type="EMBL" id="QTC91591.1"/>
    </source>
</evidence>
<keyword evidence="3" id="KW-1185">Reference proteome</keyword>